<reference evidence="2" key="1">
    <citation type="submission" date="2023-02" db="EMBL/GenBank/DDBJ databases">
        <title>Genome of toxic invasive species Heracleum sosnowskyi carries increased number of genes despite the absence of recent whole-genome duplications.</title>
        <authorList>
            <person name="Schelkunov M."/>
            <person name="Shtratnikova V."/>
            <person name="Makarenko M."/>
            <person name="Klepikova A."/>
            <person name="Omelchenko D."/>
            <person name="Novikova G."/>
            <person name="Obukhova E."/>
            <person name="Bogdanov V."/>
            <person name="Penin A."/>
            <person name="Logacheva M."/>
        </authorList>
    </citation>
    <scope>NUCLEOTIDE SEQUENCE</scope>
    <source>
        <strain evidence="2">Hsosn_3</strain>
        <tissue evidence="2">Leaf</tissue>
    </source>
</reference>
<dbReference type="InterPro" id="IPR036282">
    <property type="entry name" value="Glutathione-S-Trfase_C_sf"/>
</dbReference>
<feature type="transmembrane region" description="Helical" evidence="1">
    <location>
        <begin position="15"/>
        <end position="36"/>
    </location>
</feature>
<sequence length="126" mass="14298">MYNLHLVAFSKNYKAFYRVDHLTGLLILLVEAFYWFPSLSSIARTNGEEEKKAVIKLVQEGLVLLEDAYTKCSKGKVFFGGEKIGYLDIALGCFLGWLRVTENWVNNVKLIDETILLGWSSGLKTD</sequence>
<dbReference type="CDD" id="cd03185">
    <property type="entry name" value="GST_C_Tau"/>
    <property type="match status" value="1"/>
</dbReference>
<keyword evidence="1" id="KW-0472">Membrane</keyword>
<accession>A0AAD8HAH5</accession>
<dbReference type="GO" id="GO:0004364">
    <property type="term" value="F:glutathione transferase activity"/>
    <property type="evidence" value="ECO:0007669"/>
    <property type="project" value="InterPro"/>
</dbReference>
<dbReference type="Gene3D" id="1.20.1050.10">
    <property type="match status" value="1"/>
</dbReference>
<dbReference type="AlphaFoldDB" id="A0AAD8HAH5"/>
<organism evidence="2 3">
    <name type="scientific">Heracleum sosnowskyi</name>
    <dbReference type="NCBI Taxonomy" id="360622"/>
    <lineage>
        <taxon>Eukaryota</taxon>
        <taxon>Viridiplantae</taxon>
        <taxon>Streptophyta</taxon>
        <taxon>Embryophyta</taxon>
        <taxon>Tracheophyta</taxon>
        <taxon>Spermatophyta</taxon>
        <taxon>Magnoliopsida</taxon>
        <taxon>eudicotyledons</taxon>
        <taxon>Gunneridae</taxon>
        <taxon>Pentapetalae</taxon>
        <taxon>asterids</taxon>
        <taxon>campanulids</taxon>
        <taxon>Apiales</taxon>
        <taxon>Apiaceae</taxon>
        <taxon>Apioideae</taxon>
        <taxon>apioid superclade</taxon>
        <taxon>Tordylieae</taxon>
        <taxon>Tordyliinae</taxon>
        <taxon>Heracleum</taxon>
    </lineage>
</organism>
<comment type="caution">
    <text evidence="2">The sequence shown here is derived from an EMBL/GenBank/DDBJ whole genome shotgun (WGS) entry which is preliminary data.</text>
</comment>
<keyword evidence="1" id="KW-1133">Transmembrane helix</keyword>
<evidence type="ECO:0000313" key="3">
    <source>
        <dbReference type="Proteomes" id="UP001237642"/>
    </source>
</evidence>
<keyword evidence="1" id="KW-0812">Transmembrane</keyword>
<dbReference type="EMBL" id="JAUIZM010000009">
    <property type="protein sequence ID" value="KAK1362933.1"/>
    <property type="molecule type" value="Genomic_DNA"/>
</dbReference>
<protein>
    <submittedName>
        <fullName evidence="2">Glutathione S-transferase U17-like</fullName>
    </submittedName>
</protein>
<dbReference type="InterPro" id="IPR045074">
    <property type="entry name" value="GST_C_Tau"/>
</dbReference>
<keyword evidence="3" id="KW-1185">Reference proteome</keyword>
<name>A0AAD8HAH5_9APIA</name>
<proteinExistence type="predicted"/>
<evidence type="ECO:0000256" key="1">
    <source>
        <dbReference type="SAM" id="Phobius"/>
    </source>
</evidence>
<gene>
    <name evidence="2" type="ORF">POM88_038494</name>
</gene>
<reference evidence="2" key="2">
    <citation type="submission" date="2023-05" db="EMBL/GenBank/DDBJ databases">
        <authorList>
            <person name="Schelkunov M.I."/>
        </authorList>
    </citation>
    <scope>NUCLEOTIDE SEQUENCE</scope>
    <source>
        <strain evidence="2">Hsosn_3</strain>
        <tissue evidence="2">Leaf</tissue>
    </source>
</reference>
<dbReference type="Proteomes" id="UP001237642">
    <property type="component" value="Unassembled WGS sequence"/>
</dbReference>
<dbReference type="SUPFAM" id="SSF47616">
    <property type="entry name" value="GST C-terminal domain-like"/>
    <property type="match status" value="1"/>
</dbReference>
<dbReference type="GO" id="GO:0006749">
    <property type="term" value="P:glutathione metabolic process"/>
    <property type="evidence" value="ECO:0007669"/>
    <property type="project" value="InterPro"/>
</dbReference>
<evidence type="ECO:0000313" key="2">
    <source>
        <dbReference type="EMBL" id="KAK1362933.1"/>
    </source>
</evidence>